<dbReference type="HOGENOM" id="CLU_041766_0_0_9"/>
<dbReference type="Pfam" id="PF05133">
    <property type="entry name" value="SPP1_portal"/>
    <property type="match status" value="1"/>
</dbReference>
<dbReference type="InterPro" id="IPR006428">
    <property type="entry name" value="Portal_SPP1-type"/>
</dbReference>
<dbReference type="NCBIfam" id="TIGR01538">
    <property type="entry name" value="portal_SPP1"/>
    <property type="match status" value="1"/>
</dbReference>
<name>R7ZDR7_LYSSH</name>
<dbReference type="PATRIC" id="fig|1285586.5.peg.2384"/>
<dbReference type="Proteomes" id="UP000013911">
    <property type="component" value="Unassembled WGS sequence"/>
</dbReference>
<dbReference type="EMBL" id="AQPX01000018">
    <property type="protein sequence ID" value="EON72243.1"/>
    <property type="molecule type" value="Genomic_DNA"/>
</dbReference>
<proteinExistence type="predicted"/>
<dbReference type="eggNOG" id="ENOG5030VNJ">
    <property type="taxonomic scope" value="Bacteria"/>
</dbReference>
<dbReference type="InterPro" id="IPR021145">
    <property type="entry name" value="Portal_protein_SPP1_Gp6-like"/>
</dbReference>
<dbReference type="RefSeq" id="WP_010859288.1">
    <property type="nucleotide sequence ID" value="NZ_KB933398.1"/>
</dbReference>
<evidence type="ECO:0000313" key="1">
    <source>
        <dbReference type="EMBL" id="EON72243.1"/>
    </source>
</evidence>
<protein>
    <submittedName>
        <fullName evidence="1">Phage portal protein, SPP1 family</fullName>
    </submittedName>
</protein>
<accession>R7ZDR7</accession>
<gene>
    <name evidence="1" type="ORF">H131_11728</name>
</gene>
<comment type="caution">
    <text evidence="1">The sequence shown here is derived from an EMBL/GenBank/DDBJ whole genome shotgun (WGS) entry which is preliminary data.</text>
</comment>
<organism evidence="1 2">
    <name type="scientific">Lysinibacillus sphaericus OT4b.31</name>
    <dbReference type="NCBI Taxonomy" id="1285586"/>
    <lineage>
        <taxon>Bacteria</taxon>
        <taxon>Bacillati</taxon>
        <taxon>Bacillota</taxon>
        <taxon>Bacilli</taxon>
        <taxon>Bacillales</taxon>
        <taxon>Bacillaceae</taxon>
        <taxon>Lysinibacillus</taxon>
    </lineage>
</organism>
<evidence type="ECO:0000313" key="2">
    <source>
        <dbReference type="Proteomes" id="UP000013911"/>
    </source>
</evidence>
<dbReference type="OrthoDB" id="1697867at2"/>
<sequence length="462" mass="53012">MFQTTHTDELIAFIEANKPAPTAVIKEIYNAFDTSKMIEGIRYYNGESAITIRKIYKYENGVKIADDDARNEKIVSGFHKILVDQKTAYLVGEPMSFGSKSDNQIQLEFLEEIIGEKWEDTIPELIKNASNKGKEWLHPFVNETGDFSYMIIPAENFIPIYDKKTHALAAGVYFYAIDSTTMKMEVWTDEDVTYFEMIEGEVYIDASEEVNPAPHFTNAEGNEWRKWGKVPFIKFANNQEELGDLHYYKSIIDTYDELLSDAQNTLLDMQSVIYALIGYEGESLKEFTENMKRYKAVNLDENGDMKIVRAEVPVDAYKNQQALLKENIYAFGQGVNPSPDVIGDAPSGVALENLYSLLDMKASILERKFTLALRDFMWFISEYCDQAKKGDFDYRDVTFNFNKMLLTNEAEIVQMARDSNGIISTTTILENHPWVRNVAQEQIRLDQDAKLYGRDLEPLDDK</sequence>
<reference evidence="1 2" key="1">
    <citation type="submission" date="2013-04" db="EMBL/GenBank/DDBJ databases">
        <title>Draft genome of the heavy metal tolerant bacterium Lysinibacillus sphaericus strain OT4b.31.</title>
        <authorList>
            <person name="Pena-Montenegro T.D."/>
            <person name="Dussan J."/>
        </authorList>
    </citation>
    <scope>NUCLEOTIDE SEQUENCE [LARGE SCALE GENOMIC DNA]</scope>
    <source>
        <strain evidence="1 2">OT4b.31</strain>
    </source>
</reference>
<dbReference type="AlphaFoldDB" id="R7ZDR7"/>